<evidence type="ECO:0000313" key="2">
    <source>
        <dbReference type="Proteomes" id="UP001230504"/>
    </source>
</evidence>
<proteinExistence type="predicted"/>
<accession>A0AAD8V596</accession>
<dbReference type="RefSeq" id="XP_060414685.1">
    <property type="nucleotide sequence ID" value="XM_060557725.1"/>
</dbReference>
<evidence type="ECO:0000313" key="1">
    <source>
        <dbReference type="EMBL" id="KAK1593374.1"/>
    </source>
</evidence>
<comment type="caution">
    <text evidence="1">The sequence shown here is derived from an EMBL/GenBank/DDBJ whole genome shotgun (WGS) entry which is preliminary data.</text>
</comment>
<dbReference type="EMBL" id="JAHLJV010000026">
    <property type="protein sequence ID" value="KAK1593374.1"/>
    <property type="molecule type" value="Genomic_DNA"/>
</dbReference>
<keyword evidence="2" id="KW-1185">Reference proteome</keyword>
<reference evidence="1" key="1">
    <citation type="submission" date="2021-06" db="EMBL/GenBank/DDBJ databases">
        <title>Comparative genomics, transcriptomics and evolutionary studies reveal genomic signatures of adaptation to plant cell wall in hemibiotrophic fungi.</title>
        <authorList>
            <consortium name="DOE Joint Genome Institute"/>
            <person name="Baroncelli R."/>
            <person name="Diaz J.F."/>
            <person name="Benocci T."/>
            <person name="Peng M."/>
            <person name="Battaglia E."/>
            <person name="Haridas S."/>
            <person name="Andreopoulos W."/>
            <person name="Labutti K."/>
            <person name="Pangilinan J."/>
            <person name="Floch G.L."/>
            <person name="Makela M.R."/>
            <person name="Henrissat B."/>
            <person name="Grigoriev I.V."/>
            <person name="Crouch J.A."/>
            <person name="De Vries R.P."/>
            <person name="Sukno S.A."/>
            <person name="Thon M.R."/>
        </authorList>
    </citation>
    <scope>NUCLEOTIDE SEQUENCE</scope>
    <source>
        <strain evidence="1">CBS 125086</strain>
    </source>
</reference>
<name>A0AAD8V596_9PEZI</name>
<sequence>MAEPVARWLVQSILKQTERMIRPGTQLLTWSETIRPAGIFLSMPDCSNPFAAIVFCLTGLCPSLSPK</sequence>
<dbReference type="GeneID" id="85441965"/>
<gene>
    <name evidence="1" type="ORF">LY79DRAFT_552649</name>
</gene>
<dbReference type="AlphaFoldDB" id="A0AAD8V596"/>
<organism evidence="1 2">
    <name type="scientific">Colletotrichum navitas</name>
    <dbReference type="NCBI Taxonomy" id="681940"/>
    <lineage>
        <taxon>Eukaryota</taxon>
        <taxon>Fungi</taxon>
        <taxon>Dikarya</taxon>
        <taxon>Ascomycota</taxon>
        <taxon>Pezizomycotina</taxon>
        <taxon>Sordariomycetes</taxon>
        <taxon>Hypocreomycetidae</taxon>
        <taxon>Glomerellales</taxon>
        <taxon>Glomerellaceae</taxon>
        <taxon>Colletotrichum</taxon>
        <taxon>Colletotrichum graminicola species complex</taxon>
    </lineage>
</organism>
<dbReference type="Proteomes" id="UP001230504">
    <property type="component" value="Unassembled WGS sequence"/>
</dbReference>
<protein>
    <submittedName>
        <fullName evidence="1">Uncharacterized protein</fullName>
    </submittedName>
</protein>